<organism evidence="9 10">
    <name type="scientific">Rhodopseudomonas palustris (strain BisB5)</name>
    <dbReference type="NCBI Taxonomy" id="316057"/>
    <lineage>
        <taxon>Bacteria</taxon>
        <taxon>Pseudomonadati</taxon>
        <taxon>Pseudomonadota</taxon>
        <taxon>Alphaproteobacteria</taxon>
        <taxon>Hyphomicrobiales</taxon>
        <taxon>Nitrobacteraceae</taxon>
        <taxon>Rhodopseudomonas</taxon>
    </lineage>
</organism>
<dbReference type="STRING" id="316057.RPD_3971"/>
<dbReference type="GO" id="GO:0051302">
    <property type="term" value="P:regulation of cell division"/>
    <property type="evidence" value="ECO:0007669"/>
    <property type="project" value="TreeGrafter"/>
</dbReference>
<evidence type="ECO:0000313" key="10">
    <source>
        <dbReference type="Proteomes" id="UP000001818"/>
    </source>
</evidence>
<gene>
    <name evidence="9" type="ordered locus">RPD_3971</name>
</gene>
<dbReference type="SUPFAM" id="SSF140931">
    <property type="entry name" value="Fic-like"/>
    <property type="match status" value="1"/>
</dbReference>
<evidence type="ECO:0000256" key="4">
    <source>
        <dbReference type="ARBA" id="ARBA00022840"/>
    </source>
</evidence>
<dbReference type="AlphaFoldDB" id="Q131P9"/>
<dbReference type="InterPro" id="IPR003812">
    <property type="entry name" value="Fido"/>
</dbReference>
<evidence type="ECO:0000313" key="9">
    <source>
        <dbReference type="EMBL" id="ABE41190.1"/>
    </source>
</evidence>
<reference evidence="9 10" key="1">
    <citation type="submission" date="2006-03" db="EMBL/GenBank/DDBJ databases">
        <title>Complete sequence of Rhodopseudomonas palustris BisB5.</title>
        <authorList>
            <consortium name="US DOE Joint Genome Institute"/>
            <person name="Copeland A."/>
            <person name="Lucas S."/>
            <person name="Lapidus A."/>
            <person name="Barry K."/>
            <person name="Detter J.C."/>
            <person name="Glavina del Rio T."/>
            <person name="Hammon N."/>
            <person name="Israni S."/>
            <person name="Dalin E."/>
            <person name="Tice H."/>
            <person name="Pitluck S."/>
            <person name="Chain P."/>
            <person name="Malfatti S."/>
            <person name="Shin M."/>
            <person name="Vergez L."/>
            <person name="Schmutz J."/>
            <person name="Larimer F."/>
            <person name="Land M."/>
            <person name="Hauser L."/>
            <person name="Pelletier D.A."/>
            <person name="Kyrpides N."/>
            <person name="Lykidis A."/>
            <person name="Oda Y."/>
            <person name="Harwood C.S."/>
            <person name="Richardson P."/>
        </authorList>
    </citation>
    <scope>NUCLEOTIDE SEQUENCE [LARGE SCALE GENOMIC DNA]</scope>
    <source>
        <strain evidence="9 10">BisB5</strain>
    </source>
</reference>
<dbReference type="PANTHER" id="PTHR39560:SF1">
    <property type="entry name" value="PROTEIN ADENYLYLTRANSFERASE FIC-RELATED"/>
    <property type="match status" value="1"/>
</dbReference>
<evidence type="ECO:0000256" key="6">
    <source>
        <dbReference type="ARBA" id="ARBA00047939"/>
    </source>
</evidence>
<evidence type="ECO:0000256" key="3">
    <source>
        <dbReference type="ARBA" id="ARBA00022741"/>
    </source>
</evidence>
<dbReference type="Pfam" id="PF02661">
    <property type="entry name" value="Fic"/>
    <property type="match status" value="1"/>
</dbReference>
<dbReference type="HOGENOM" id="CLU_841672_0_0_5"/>
<dbReference type="KEGG" id="rpd:RPD_3971"/>
<accession>Q131P9</accession>
<keyword evidence="1" id="KW-0808">Transferase</keyword>
<dbReference type="EMBL" id="CP000283">
    <property type="protein sequence ID" value="ABE41190.1"/>
    <property type="molecule type" value="Genomic_DNA"/>
</dbReference>
<name>Q131P9_RHOPS</name>
<evidence type="ECO:0000256" key="2">
    <source>
        <dbReference type="ARBA" id="ARBA00022695"/>
    </source>
</evidence>
<keyword evidence="3" id="KW-0547">Nucleotide-binding</keyword>
<dbReference type="eggNOG" id="COG2184">
    <property type="taxonomic scope" value="Bacteria"/>
</dbReference>
<evidence type="ECO:0000256" key="1">
    <source>
        <dbReference type="ARBA" id="ARBA00022679"/>
    </source>
</evidence>
<dbReference type="Gene3D" id="1.10.3290.10">
    <property type="entry name" value="Fido-like domain"/>
    <property type="match status" value="1"/>
</dbReference>
<comment type="catalytic activity">
    <reaction evidence="7">
        <text>L-tyrosyl-[protein] + ATP = O-(5'-adenylyl)-L-tyrosyl-[protein] + diphosphate</text>
        <dbReference type="Rhea" id="RHEA:54288"/>
        <dbReference type="Rhea" id="RHEA-COMP:10136"/>
        <dbReference type="Rhea" id="RHEA-COMP:13846"/>
        <dbReference type="ChEBI" id="CHEBI:30616"/>
        <dbReference type="ChEBI" id="CHEBI:33019"/>
        <dbReference type="ChEBI" id="CHEBI:46858"/>
        <dbReference type="ChEBI" id="CHEBI:83624"/>
        <dbReference type="EC" id="2.7.7.108"/>
    </reaction>
</comment>
<sequence>MDFQSLRCYKERGGSPHVRPAKCDCRFDCRLGAATSGPTVRNRGQCPRASYDPAGGRRRRVGRYRADIVVTAARRTFKPARHGGTTSALLARIQTVTFDPFGDFETQGYLRNFANEKDLEIVRRLEHTSFASGLPEAFARLADVDVIQYDHVLETHRILFDAIYPWAGQDRTQTAPDLAVSKAGVLFAHPQDIRPAIEYALKHGQDRAFMSAKVGEVMGYLAYAHPFLDGNGRTIMVIHSVLAQRAGFSIDWARTDKTEYLLALTRELDTPAKGILDRYLQPFTARPIAYERPETWYFRRPALLVSWETRTSSWATIPTPSYALDMNIRE</sequence>
<dbReference type="GO" id="GO:0005524">
    <property type="term" value="F:ATP binding"/>
    <property type="evidence" value="ECO:0007669"/>
    <property type="project" value="UniProtKB-KW"/>
</dbReference>
<protein>
    <recommendedName>
        <fullName evidence="5">protein adenylyltransferase</fullName>
        <ecNumber evidence="5">2.7.7.108</ecNumber>
    </recommendedName>
</protein>
<keyword evidence="4" id="KW-0067">ATP-binding</keyword>
<comment type="catalytic activity">
    <reaction evidence="6">
        <text>L-threonyl-[protein] + ATP = 3-O-(5'-adenylyl)-L-threonyl-[protein] + diphosphate</text>
        <dbReference type="Rhea" id="RHEA:54292"/>
        <dbReference type="Rhea" id="RHEA-COMP:11060"/>
        <dbReference type="Rhea" id="RHEA-COMP:13847"/>
        <dbReference type="ChEBI" id="CHEBI:30013"/>
        <dbReference type="ChEBI" id="CHEBI:30616"/>
        <dbReference type="ChEBI" id="CHEBI:33019"/>
        <dbReference type="ChEBI" id="CHEBI:138113"/>
        <dbReference type="EC" id="2.7.7.108"/>
    </reaction>
</comment>
<dbReference type="InterPro" id="IPR036597">
    <property type="entry name" value="Fido-like_dom_sf"/>
</dbReference>
<dbReference type="PROSITE" id="PS51459">
    <property type="entry name" value="FIDO"/>
    <property type="match status" value="1"/>
</dbReference>
<evidence type="ECO:0000256" key="7">
    <source>
        <dbReference type="ARBA" id="ARBA00048696"/>
    </source>
</evidence>
<dbReference type="Proteomes" id="UP000001818">
    <property type="component" value="Chromosome"/>
</dbReference>
<dbReference type="EC" id="2.7.7.108" evidence="5"/>
<feature type="domain" description="Fido" evidence="8">
    <location>
        <begin position="147"/>
        <end position="282"/>
    </location>
</feature>
<proteinExistence type="predicted"/>
<evidence type="ECO:0000259" key="8">
    <source>
        <dbReference type="PROSITE" id="PS51459"/>
    </source>
</evidence>
<dbReference type="PANTHER" id="PTHR39560">
    <property type="entry name" value="PROTEIN ADENYLYLTRANSFERASE FIC-RELATED"/>
    <property type="match status" value="1"/>
</dbReference>
<keyword evidence="2" id="KW-0548">Nucleotidyltransferase</keyword>
<evidence type="ECO:0000256" key="5">
    <source>
        <dbReference type="ARBA" id="ARBA00034531"/>
    </source>
</evidence>
<dbReference type="GO" id="GO:0070733">
    <property type="term" value="F:AMPylase activity"/>
    <property type="evidence" value="ECO:0007669"/>
    <property type="project" value="UniProtKB-EC"/>
</dbReference>